<reference evidence="2 3" key="1">
    <citation type="submission" date="2020-06" db="EMBL/GenBank/DDBJ databases">
        <title>Actinokineospora xiongansis sp. nov., isolated from soil of Baiyangdian.</title>
        <authorList>
            <person name="Zhang X."/>
        </authorList>
    </citation>
    <scope>NUCLEOTIDE SEQUENCE [LARGE SCALE GENOMIC DNA]</scope>
    <source>
        <strain evidence="2 3">HBU206404</strain>
    </source>
</reference>
<dbReference type="EMBL" id="JABVED010000018">
    <property type="protein sequence ID" value="MBC6450588.1"/>
    <property type="molecule type" value="Genomic_DNA"/>
</dbReference>
<comment type="caution">
    <text evidence="2">The sequence shown here is derived from an EMBL/GenBank/DDBJ whole genome shotgun (WGS) entry which is preliminary data.</text>
</comment>
<accession>A0ABR7LDC1</accession>
<name>A0ABR7LDC1_9PSEU</name>
<keyword evidence="3" id="KW-1185">Reference proteome</keyword>
<feature type="domain" description="CHAT" evidence="1">
    <location>
        <begin position="49"/>
        <end position="335"/>
    </location>
</feature>
<organism evidence="2 3">
    <name type="scientific">Actinokineospora xionganensis</name>
    <dbReference type="NCBI Taxonomy" id="2684470"/>
    <lineage>
        <taxon>Bacteria</taxon>
        <taxon>Bacillati</taxon>
        <taxon>Actinomycetota</taxon>
        <taxon>Actinomycetes</taxon>
        <taxon>Pseudonocardiales</taxon>
        <taxon>Pseudonocardiaceae</taxon>
        <taxon>Actinokineospora</taxon>
    </lineage>
</organism>
<dbReference type="Pfam" id="PF13289">
    <property type="entry name" value="SIR2_2"/>
    <property type="match status" value="1"/>
</dbReference>
<proteinExistence type="predicted"/>
<dbReference type="InterPro" id="IPR024983">
    <property type="entry name" value="CHAT_dom"/>
</dbReference>
<evidence type="ECO:0000259" key="1">
    <source>
        <dbReference type="Pfam" id="PF12770"/>
    </source>
</evidence>
<dbReference type="Proteomes" id="UP000734823">
    <property type="component" value="Unassembled WGS sequence"/>
</dbReference>
<evidence type="ECO:0000313" key="3">
    <source>
        <dbReference type="Proteomes" id="UP000734823"/>
    </source>
</evidence>
<evidence type="ECO:0000313" key="2">
    <source>
        <dbReference type="EMBL" id="MBC6450588.1"/>
    </source>
</evidence>
<gene>
    <name evidence="2" type="ORF">GPZ80_25855</name>
</gene>
<protein>
    <submittedName>
        <fullName evidence="2">SIR2 family protein</fullName>
    </submittedName>
</protein>
<sequence>MVYDTEQDAFDVSLRYTGVDTVDWPEHPADLLRIDLPGLADLIDDDDAYAEALTRMVFGNTEIARFYEKAMAAAHTAAVHVRLHVDGPSRFHSVRWELLRDPMSNHPIATDSTVLFSRYLSSADWRPIPVRKASEQVALVVVAAPDDVGEYAPGGRELAPVDLIGERDRARDALKGYRTEVIGGGGTATLAAITARLQDRDDPIDVLYLVAHGALTEDVPLLFLEAADGRADPVDARRLVEAFQHLETKPMLAVLMSCRSAGAGTASDDGGALAGLGPRLAGAGIAAVIAMQGDVTITTAQTFAQKFFAEFADDGVVDRAVAIARAAVRDRPDWWVPVLFSRLRSGRTYYRTEVGGETWSSLALMMRTGRFTPVLGPGFADGIVGSRVEIARRWARRWQMPIAPSGKGNFAQVAQYLRVGRSPGEVRAFLMDYLMSDLREKRRRAGKHDLIAEVPQHLLEGNDPEPVILELGRLLRERDPDEPYRAAAALPVKVYVTTGWTDLLQQALRANEQPKDPVTLCFPWNDTVEQVDPHTLEPPTVAKPWVYHLFGRLDNPDSVVLTEDDHFEWLTAWIEQRPSIPPAVSASLMKNSLMFLGYRLDDWDFRVVFQGIKSFGGSSRLRANTHVGVQVRPESQTIEPEAAQRYLESYFGEDRVSLFWSATKDFLRELRANAGDGGP</sequence>
<dbReference type="Pfam" id="PF12770">
    <property type="entry name" value="CHAT"/>
    <property type="match status" value="1"/>
</dbReference>